<evidence type="ECO:0000313" key="3">
    <source>
        <dbReference type="Proteomes" id="UP000316213"/>
    </source>
</evidence>
<comment type="similarity">
    <text evidence="1">Belongs to the transferase hexapeptide repeat family.</text>
</comment>
<dbReference type="Pfam" id="PF00132">
    <property type="entry name" value="Hexapep"/>
    <property type="match status" value="1"/>
</dbReference>
<gene>
    <name evidence="2" type="primary">glmU_2</name>
    <name evidence="2" type="ORF">Pla100_05980</name>
</gene>
<dbReference type="InterPro" id="IPR001451">
    <property type="entry name" value="Hexapep"/>
</dbReference>
<dbReference type="Pfam" id="PF14602">
    <property type="entry name" value="Hexapep_2"/>
    <property type="match status" value="1"/>
</dbReference>
<dbReference type="InterPro" id="IPR050179">
    <property type="entry name" value="Trans_hexapeptide_repeat"/>
</dbReference>
<protein>
    <submittedName>
        <fullName evidence="2">Bifunctional protein GlmU</fullName>
    </submittedName>
</protein>
<keyword evidence="3" id="KW-1185">Reference proteome</keyword>
<dbReference type="RefSeq" id="WP_146576142.1">
    <property type="nucleotide sequence ID" value="NZ_SJPM01000001.1"/>
</dbReference>
<proteinExistence type="inferred from homology"/>
<name>A0A5C6AVP4_9BACT</name>
<dbReference type="OrthoDB" id="285017at2"/>
<dbReference type="PANTHER" id="PTHR43300">
    <property type="entry name" value="ACETYLTRANSFERASE"/>
    <property type="match status" value="1"/>
</dbReference>
<dbReference type="InterPro" id="IPR011004">
    <property type="entry name" value="Trimer_LpxA-like_sf"/>
</dbReference>
<dbReference type="EMBL" id="SJPM01000001">
    <property type="protein sequence ID" value="TWU03668.1"/>
    <property type="molecule type" value="Genomic_DNA"/>
</dbReference>
<reference evidence="2 3" key="1">
    <citation type="submission" date="2019-02" db="EMBL/GenBank/DDBJ databases">
        <title>Deep-cultivation of Planctomycetes and their phenomic and genomic characterization uncovers novel biology.</title>
        <authorList>
            <person name="Wiegand S."/>
            <person name="Jogler M."/>
            <person name="Boedeker C."/>
            <person name="Pinto D."/>
            <person name="Vollmers J."/>
            <person name="Rivas-Marin E."/>
            <person name="Kohn T."/>
            <person name="Peeters S.H."/>
            <person name="Heuer A."/>
            <person name="Rast P."/>
            <person name="Oberbeckmann S."/>
            <person name="Bunk B."/>
            <person name="Jeske O."/>
            <person name="Meyerdierks A."/>
            <person name="Storesund J.E."/>
            <person name="Kallscheuer N."/>
            <person name="Luecker S."/>
            <person name="Lage O.M."/>
            <person name="Pohl T."/>
            <person name="Merkel B.J."/>
            <person name="Hornburger P."/>
            <person name="Mueller R.-W."/>
            <person name="Bruemmer F."/>
            <person name="Labrenz M."/>
            <person name="Spormann A.M."/>
            <person name="Op Den Camp H."/>
            <person name="Overmann J."/>
            <person name="Amann R."/>
            <person name="Jetten M.S.M."/>
            <person name="Mascher T."/>
            <person name="Medema M.H."/>
            <person name="Devos D.P."/>
            <person name="Kaster A.-K."/>
            <person name="Ovreas L."/>
            <person name="Rohde M."/>
            <person name="Galperin M.Y."/>
            <person name="Jogler C."/>
        </authorList>
    </citation>
    <scope>NUCLEOTIDE SEQUENCE [LARGE SCALE GENOMIC DNA]</scope>
    <source>
        <strain evidence="2 3">Pla100</strain>
    </source>
</reference>
<dbReference type="SUPFAM" id="SSF51161">
    <property type="entry name" value="Trimeric LpxA-like enzymes"/>
    <property type="match status" value="1"/>
</dbReference>
<organism evidence="2 3">
    <name type="scientific">Neorhodopirellula pilleata</name>
    <dbReference type="NCBI Taxonomy" id="2714738"/>
    <lineage>
        <taxon>Bacteria</taxon>
        <taxon>Pseudomonadati</taxon>
        <taxon>Planctomycetota</taxon>
        <taxon>Planctomycetia</taxon>
        <taxon>Pirellulales</taxon>
        <taxon>Pirellulaceae</taxon>
        <taxon>Neorhodopirellula</taxon>
    </lineage>
</organism>
<sequence length="161" mass="17154">MSINHQPRIISASIRDVQFGTSVTVIEPVNLYECEIGDGAFVGPFVEIQRGVKIGARTRVQSHCFVCELVSVGEDCFIGHGVMFVNDLFRGGGASSDPADWKPTKIGNRVSIGSNATLLPVSVCDNVVIGAGAVVTKDIVQPGVYCGNPAKYLRSLRAEES</sequence>
<dbReference type="Gene3D" id="2.160.10.10">
    <property type="entry name" value="Hexapeptide repeat proteins"/>
    <property type="match status" value="1"/>
</dbReference>
<dbReference type="Proteomes" id="UP000316213">
    <property type="component" value="Unassembled WGS sequence"/>
</dbReference>
<accession>A0A5C6AVP4</accession>
<evidence type="ECO:0000256" key="1">
    <source>
        <dbReference type="ARBA" id="ARBA00007274"/>
    </source>
</evidence>
<comment type="caution">
    <text evidence="2">The sequence shown here is derived from an EMBL/GenBank/DDBJ whole genome shotgun (WGS) entry which is preliminary data.</text>
</comment>
<evidence type="ECO:0000313" key="2">
    <source>
        <dbReference type="EMBL" id="TWU03668.1"/>
    </source>
</evidence>
<dbReference type="PANTHER" id="PTHR43300:SF10">
    <property type="entry name" value="2,3,4,5-TETRAHYDROPYRIDINE-2,6-DICARBOXYLATE N-ACETYLTRANSFERASE"/>
    <property type="match status" value="1"/>
</dbReference>
<dbReference type="AlphaFoldDB" id="A0A5C6AVP4"/>
<dbReference type="CDD" id="cd03358">
    <property type="entry name" value="LbH_WxcM_N_like"/>
    <property type="match status" value="1"/>
</dbReference>